<dbReference type="RefSeq" id="WP_042214049.1">
    <property type="nucleotide sequence ID" value="NZ_BBLU01000005.1"/>
</dbReference>
<dbReference type="PANTHER" id="PTHR46310">
    <property type="entry name" value="AMIDASE 1"/>
    <property type="match status" value="1"/>
</dbReference>
<dbReference type="InterPro" id="IPR032710">
    <property type="entry name" value="NTF2-like_dom_sf"/>
</dbReference>
<dbReference type="InterPro" id="IPR036928">
    <property type="entry name" value="AS_sf"/>
</dbReference>
<dbReference type="Pfam" id="PF01425">
    <property type="entry name" value="Amidase"/>
    <property type="match status" value="1"/>
</dbReference>
<gene>
    <name evidence="2" type="ORF">SAMN05421637_1277</name>
</gene>
<evidence type="ECO:0000313" key="2">
    <source>
        <dbReference type="EMBL" id="SEJ23838.1"/>
    </source>
</evidence>
<dbReference type="OrthoDB" id="182039at2"/>
<accession>A0A1H6X455</accession>
<organism evidence="2 3">
    <name type="scientific">Demequina mangrovi</name>
    <dbReference type="NCBI Taxonomy" id="1043493"/>
    <lineage>
        <taxon>Bacteria</taxon>
        <taxon>Bacillati</taxon>
        <taxon>Actinomycetota</taxon>
        <taxon>Actinomycetes</taxon>
        <taxon>Micrococcales</taxon>
        <taxon>Demequinaceae</taxon>
        <taxon>Demequina</taxon>
    </lineage>
</organism>
<dbReference type="PANTHER" id="PTHR46310:SF7">
    <property type="entry name" value="AMIDASE 1"/>
    <property type="match status" value="1"/>
</dbReference>
<dbReference type="Gene3D" id="3.10.450.50">
    <property type="match status" value="1"/>
</dbReference>
<dbReference type="AlphaFoldDB" id="A0A1H6X455"/>
<dbReference type="InterPro" id="IPR024507">
    <property type="entry name" value="AtzH-like"/>
</dbReference>
<keyword evidence="2" id="KW-0808">Transferase</keyword>
<dbReference type="PROSITE" id="PS00571">
    <property type="entry name" value="AMIDASES"/>
    <property type="match status" value="1"/>
</dbReference>
<dbReference type="Proteomes" id="UP000183315">
    <property type="component" value="Unassembled WGS sequence"/>
</dbReference>
<evidence type="ECO:0000313" key="3">
    <source>
        <dbReference type="Proteomes" id="UP000183315"/>
    </source>
</evidence>
<dbReference type="InterPro" id="IPR020556">
    <property type="entry name" value="Amidase_CS"/>
</dbReference>
<proteinExistence type="predicted"/>
<dbReference type="EMBL" id="FNZI01000002">
    <property type="protein sequence ID" value="SEJ23838.1"/>
    <property type="molecule type" value="Genomic_DNA"/>
</dbReference>
<name>A0A1H6X455_9MICO</name>
<dbReference type="SUPFAM" id="SSF75304">
    <property type="entry name" value="Amidase signature (AS) enzymes"/>
    <property type="match status" value="1"/>
</dbReference>
<protein>
    <submittedName>
        <fullName evidence="2">Asp-tRNAAsn/Glu-tRNAGln amidotransferase A subunit</fullName>
    </submittedName>
</protein>
<dbReference type="eggNOG" id="COG0154">
    <property type="taxonomic scope" value="Bacteria"/>
</dbReference>
<evidence type="ECO:0000259" key="1">
    <source>
        <dbReference type="Pfam" id="PF01425"/>
    </source>
</evidence>
<feature type="domain" description="Amidase" evidence="1">
    <location>
        <begin position="146"/>
        <end position="307"/>
    </location>
</feature>
<dbReference type="Gene3D" id="3.90.1300.10">
    <property type="entry name" value="Amidase signature (AS) domain"/>
    <property type="match status" value="1"/>
</dbReference>
<sequence>MNIVVEGGAPAPEGLVDAVLAYESALAADDLDALASAFEHGPHPLRGDRNGLLIGHERITGFRSRRGGAGPRDVLELRIHLAGDDAAHVTTVNAPSSGGRGLVTQLWRRGADGAWRIVAAHVTAPSPALDPRIWRVLGVPLVAGAGEGPLAGETVAVKDLFAIAGQRIGVGVKAYLAEAPVEDENAPAVQALLDAGADVLGIAQTDQFAYSVAGLNPDYGTPPNAVVPGAIPGGSSSGPASAVALGQASIGLGSDTAGSIRVPASYQGLWGLRPTHGAVSLERVAPLAPRYDTAGWLTRDGETMRRVAAVGLAGRDAVAPAPGFLAAPAAMMSCARGVRDAFDAALATLAGAGVRPLPVDVPALDDMLLAFRLTQSAEAWRADGPWVEAHPGALAPDVQERFDFARDVTPEQEADALADAGLLAARLDLELGDRILLVPSTASAAPRLDADEAELESRRRATLSITAIAGLTGRPALSVPVLDTPDGPVGLCLVGPRGSELALVDAGLALAAILRNPGETSFGHTV</sequence>
<reference evidence="3" key="1">
    <citation type="submission" date="2016-10" db="EMBL/GenBank/DDBJ databases">
        <authorList>
            <person name="Varghese N."/>
        </authorList>
    </citation>
    <scope>NUCLEOTIDE SEQUENCE [LARGE SCALE GENOMIC DNA]</scope>
    <source>
        <strain evidence="3">DSM 24868</strain>
    </source>
</reference>
<dbReference type="Pfam" id="PF11533">
    <property type="entry name" value="AtzH-like"/>
    <property type="match status" value="1"/>
</dbReference>
<dbReference type="STRING" id="1043493.SAMN05421637_1277"/>
<keyword evidence="3" id="KW-1185">Reference proteome</keyword>
<dbReference type="SUPFAM" id="SSF54427">
    <property type="entry name" value="NTF2-like"/>
    <property type="match status" value="1"/>
</dbReference>
<dbReference type="InterPro" id="IPR023631">
    <property type="entry name" value="Amidase_dom"/>
</dbReference>
<dbReference type="GO" id="GO:0016740">
    <property type="term" value="F:transferase activity"/>
    <property type="evidence" value="ECO:0007669"/>
    <property type="project" value="UniProtKB-KW"/>
</dbReference>